<dbReference type="InterPro" id="IPR023412">
    <property type="entry name" value="RNaseA_domain"/>
</dbReference>
<reference evidence="10" key="2">
    <citation type="submission" date="2025-09" db="UniProtKB">
        <authorList>
            <consortium name="Ensembl"/>
        </authorList>
    </citation>
    <scope>IDENTIFICATION</scope>
</reference>
<proteinExistence type="inferred from homology"/>
<dbReference type="Gene3D" id="3.10.130.10">
    <property type="entry name" value="Ribonuclease A-like domain"/>
    <property type="match status" value="1"/>
</dbReference>
<dbReference type="GO" id="GO:0004540">
    <property type="term" value="F:RNA nuclease activity"/>
    <property type="evidence" value="ECO:0007669"/>
    <property type="project" value="TreeGrafter"/>
</dbReference>
<dbReference type="GO" id="GO:0050829">
    <property type="term" value="P:defense response to Gram-negative bacterium"/>
    <property type="evidence" value="ECO:0007669"/>
    <property type="project" value="TreeGrafter"/>
</dbReference>
<dbReference type="PROSITE" id="PS00127">
    <property type="entry name" value="RNASE_PANCREATIC"/>
    <property type="match status" value="1"/>
</dbReference>
<comment type="subcellular location">
    <subcellularLocation>
        <location evidence="1">Secreted</location>
    </subcellularLocation>
</comment>
<organism evidence="10 11">
    <name type="scientific">Maylandia zebra</name>
    <name type="common">zebra mbuna</name>
    <dbReference type="NCBI Taxonomy" id="106582"/>
    <lineage>
        <taxon>Eukaryota</taxon>
        <taxon>Metazoa</taxon>
        <taxon>Chordata</taxon>
        <taxon>Craniata</taxon>
        <taxon>Vertebrata</taxon>
        <taxon>Euteleostomi</taxon>
        <taxon>Actinopterygii</taxon>
        <taxon>Neopterygii</taxon>
        <taxon>Teleostei</taxon>
        <taxon>Neoteleostei</taxon>
        <taxon>Acanthomorphata</taxon>
        <taxon>Ovalentaria</taxon>
        <taxon>Cichlomorphae</taxon>
        <taxon>Cichliformes</taxon>
        <taxon>Cichlidae</taxon>
        <taxon>African cichlids</taxon>
        <taxon>Pseudocrenilabrinae</taxon>
        <taxon>Haplochromini</taxon>
        <taxon>Maylandia</taxon>
        <taxon>Maylandia zebra complex</taxon>
    </lineage>
</organism>
<feature type="signal peptide" evidence="8">
    <location>
        <begin position="1"/>
        <end position="18"/>
    </location>
</feature>
<dbReference type="PANTHER" id="PTHR11437:SF10">
    <property type="entry name" value="ANGIOGENIN-RELATED"/>
    <property type="match status" value="1"/>
</dbReference>
<dbReference type="InterPro" id="IPR023411">
    <property type="entry name" value="RNaseA_AS"/>
</dbReference>
<evidence type="ECO:0000313" key="10">
    <source>
        <dbReference type="Ensembl" id="ENSMZEP00005033827.1"/>
    </source>
</evidence>
<dbReference type="InterPro" id="IPR036816">
    <property type="entry name" value="RNaseA-like_dom_sf"/>
</dbReference>
<dbReference type="InterPro" id="IPR001427">
    <property type="entry name" value="RNaseA"/>
</dbReference>
<feature type="domain" description="Ribonuclease A-domain" evidence="9">
    <location>
        <begin position="20"/>
        <end position="138"/>
    </location>
</feature>
<dbReference type="GO" id="GO:0005576">
    <property type="term" value="C:extracellular region"/>
    <property type="evidence" value="ECO:0007669"/>
    <property type="project" value="UniProtKB-SubCell"/>
</dbReference>
<comment type="similarity">
    <text evidence="2 8">Belongs to the pancreatic ribonuclease family.</text>
</comment>
<keyword evidence="5 8" id="KW-0255">Endonuclease</keyword>
<protein>
    <recommendedName>
        <fullName evidence="9">Ribonuclease A-domain domain-containing protein</fullName>
    </recommendedName>
</protein>
<dbReference type="STRING" id="106582.ENSMZEP00005033827"/>
<dbReference type="GO" id="GO:0004519">
    <property type="term" value="F:endonuclease activity"/>
    <property type="evidence" value="ECO:0007669"/>
    <property type="project" value="UniProtKB-KW"/>
</dbReference>
<dbReference type="Pfam" id="PF00074">
    <property type="entry name" value="RnaseA"/>
    <property type="match status" value="1"/>
</dbReference>
<keyword evidence="3" id="KW-0964">Secreted</keyword>
<dbReference type="GO" id="GO:0003676">
    <property type="term" value="F:nucleic acid binding"/>
    <property type="evidence" value="ECO:0007669"/>
    <property type="project" value="InterPro"/>
</dbReference>
<keyword evidence="6 8" id="KW-0378">Hydrolase</keyword>
<keyword evidence="7" id="KW-1015">Disulfide bond</keyword>
<accession>A0A3P9DI20</accession>
<evidence type="ECO:0000256" key="5">
    <source>
        <dbReference type="ARBA" id="ARBA00022759"/>
    </source>
</evidence>
<dbReference type="Proteomes" id="UP000265160">
    <property type="component" value="Unplaced"/>
</dbReference>
<dbReference type="SMART" id="SM00092">
    <property type="entry name" value="RNAse_Pc"/>
    <property type="match status" value="1"/>
</dbReference>
<dbReference type="SUPFAM" id="SSF54076">
    <property type="entry name" value="RNase A-like"/>
    <property type="match status" value="1"/>
</dbReference>
<evidence type="ECO:0000256" key="3">
    <source>
        <dbReference type="ARBA" id="ARBA00022525"/>
    </source>
</evidence>
<evidence type="ECO:0000256" key="4">
    <source>
        <dbReference type="ARBA" id="ARBA00022722"/>
    </source>
</evidence>
<keyword evidence="8" id="KW-0732">Signal</keyword>
<evidence type="ECO:0000256" key="7">
    <source>
        <dbReference type="ARBA" id="ARBA00023157"/>
    </source>
</evidence>
<evidence type="ECO:0000256" key="8">
    <source>
        <dbReference type="RuleBase" id="RU000651"/>
    </source>
</evidence>
<dbReference type="AlphaFoldDB" id="A0A3P9DI20"/>
<dbReference type="GO" id="GO:0016787">
    <property type="term" value="F:hydrolase activity"/>
    <property type="evidence" value="ECO:0007669"/>
    <property type="project" value="UniProtKB-KW"/>
</dbReference>
<dbReference type="GO" id="GO:0050830">
    <property type="term" value="P:defense response to Gram-positive bacterium"/>
    <property type="evidence" value="ECO:0007669"/>
    <property type="project" value="TreeGrafter"/>
</dbReference>
<evidence type="ECO:0000256" key="1">
    <source>
        <dbReference type="ARBA" id="ARBA00004613"/>
    </source>
</evidence>
<feature type="chain" id="PRO_5017846812" description="Ribonuclease A-domain domain-containing protein" evidence="8">
    <location>
        <begin position="19"/>
        <end position="157"/>
    </location>
</feature>
<dbReference type="GeneTree" id="ENSGT01150000287062"/>
<name>A0A3P9DI20_9CICH</name>
<dbReference type="Ensembl" id="ENSMZET00005035019.1">
    <property type="protein sequence ID" value="ENSMZEP00005033827.1"/>
    <property type="gene ID" value="ENSMZEG00005025297.1"/>
</dbReference>
<reference evidence="10" key="1">
    <citation type="submission" date="2025-08" db="UniProtKB">
        <authorList>
            <consortium name="Ensembl"/>
        </authorList>
    </citation>
    <scope>IDENTIFICATION</scope>
</reference>
<keyword evidence="4 8" id="KW-0540">Nuclease</keyword>
<dbReference type="GO" id="GO:0001525">
    <property type="term" value="P:angiogenesis"/>
    <property type="evidence" value="ECO:0007669"/>
    <property type="project" value="TreeGrafter"/>
</dbReference>
<evidence type="ECO:0000313" key="11">
    <source>
        <dbReference type="Proteomes" id="UP000265160"/>
    </source>
</evidence>
<sequence length="157" mass="18114">MEVILFLCLLLIASESSTLEEDGYGQFRRQHINAKMTAMDCDTVIRRKQIYNVDNSCKDTNTFILDNPSEIKNICVEGKFDETLQMTKSHKKFKVVKCELRKEGARKPRCQYRGNLLTNRYVAVACEKNSPVHFNKINKIPDPGRSLRPLCAESRRV</sequence>
<evidence type="ECO:0000259" key="9">
    <source>
        <dbReference type="SMART" id="SM00092"/>
    </source>
</evidence>
<dbReference type="PANTHER" id="PTHR11437">
    <property type="entry name" value="RIBONUCLEASE"/>
    <property type="match status" value="1"/>
</dbReference>
<keyword evidence="11" id="KW-1185">Reference proteome</keyword>
<evidence type="ECO:0000256" key="6">
    <source>
        <dbReference type="ARBA" id="ARBA00022801"/>
    </source>
</evidence>
<evidence type="ECO:0000256" key="2">
    <source>
        <dbReference type="ARBA" id="ARBA00005600"/>
    </source>
</evidence>